<dbReference type="Pfam" id="PF20431">
    <property type="entry name" value="E_motif"/>
    <property type="match status" value="1"/>
</dbReference>
<dbReference type="PANTHER" id="PTHR24015">
    <property type="entry name" value="OS07G0578800 PROTEIN-RELATED"/>
    <property type="match status" value="1"/>
</dbReference>
<feature type="repeat" description="PPR" evidence="2">
    <location>
        <begin position="324"/>
        <end position="358"/>
    </location>
</feature>
<dbReference type="InterPro" id="IPR046960">
    <property type="entry name" value="PPR_At4g14850-like_plant"/>
</dbReference>
<evidence type="ECO:0000256" key="1">
    <source>
        <dbReference type="ARBA" id="ARBA00022737"/>
    </source>
</evidence>
<dbReference type="FunFam" id="1.25.40.10:FF:000475">
    <property type="entry name" value="Pentatricopeptide repeat-containing protein At5g40410, mitochondrial"/>
    <property type="match status" value="1"/>
</dbReference>
<dbReference type="OrthoDB" id="185373at2759"/>
<evidence type="ECO:0008006" key="5">
    <source>
        <dbReference type="Google" id="ProtNLM"/>
    </source>
</evidence>
<dbReference type="NCBIfam" id="TIGR00756">
    <property type="entry name" value="PPR"/>
    <property type="match status" value="6"/>
</dbReference>
<dbReference type="PROSITE" id="PS51375">
    <property type="entry name" value="PPR"/>
    <property type="match status" value="6"/>
</dbReference>
<reference evidence="3" key="2">
    <citation type="journal article" date="2022" name="Hortic Res">
        <title>The genome of Dioscorea zingiberensis sheds light on the biosynthesis, origin and evolution of the medicinally important diosgenin saponins.</title>
        <authorList>
            <person name="Li Y."/>
            <person name="Tan C."/>
            <person name="Li Z."/>
            <person name="Guo J."/>
            <person name="Li S."/>
            <person name="Chen X."/>
            <person name="Wang C."/>
            <person name="Dai X."/>
            <person name="Yang H."/>
            <person name="Song W."/>
            <person name="Hou L."/>
            <person name="Xu J."/>
            <person name="Tong Z."/>
            <person name="Xu A."/>
            <person name="Yuan X."/>
            <person name="Wang W."/>
            <person name="Yang Q."/>
            <person name="Chen L."/>
            <person name="Sun Z."/>
            <person name="Wang K."/>
            <person name="Pan B."/>
            <person name="Chen J."/>
            <person name="Bao Y."/>
            <person name="Liu F."/>
            <person name="Qi X."/>
            <person name="Gang D.R."/>
            <person name="Wen J."/>
            <person name="Li J."/>
        </authorList>
    </citation>
    <scope>NUCLEOTIDE SEQUENCE</scope>
    <source>
        <strain evidence="3">Dzin_1.0</strain>
    </source>
</reference>
<proteinExistence type="predicted"/>
<protein>
    <recommendedName>
        <fullName evidence="5">Pentatricopeptide repeat-containing protein</fullName>
    </recommendedName>
</protein>
<dbReference type="GO" id="GO:0003723">
    <property type="term" value="F:RNA binding"/>
    <property type="evidence" value="ECO:0007669"/>
    <property type="project" value="InterPro"/>
</dbReference>
<dbReference type="InterPro" id="IPR011990">
    <property type="entry name" value="TPR-like_helical_dom_sf"/>
</dbReference>
<feature type="repeat" description="PPR" evidence="2">
    <location>
        <begin position="426"/>
        <end position="460"/>
    </location>
</feature>
<dbReference type="InterPro" id="IPR002885">
    <property type="entry name" value="PPR_rpt"/>
</dbReference>
<feature type="repeat" description="PPR" evidence="2">
    <location>
        <begin position="222"/>
        <end position="256"/>
    </location>
</feature>
<dbReference type="FunFam" id="1.25.40.10:FF:000227">
    <property type="entry name" value="Pentatricopeptide repeat-containing protein At3g13880"/>
    <property type="match status" value="1"/>
</dbReference>
<dbReference type="Proteomes" id="UP001085076">
    <property type="component" value="Miscellaneous, Linkage group lg10"/>
</dbReference>
<accession>A0A9D5H3W7</accession>
<feature type="repeat" description="PPR" evidence="2">
    <location>
        <begin position="528"/>
        <end position="562"/>
    </location>
</feature>
<dbReference type="PANTHER" id="PTHR24015:SF1672">
    <property type="entry name" value="OS06G0506100 PROTEIN"/>
    <property type="match status" value="1"/>
</dbReference>
<evidence type="ECO:0000256" key="2">
    <source>
        <dbReference type="PROSITE-ProRule" id="PRU00708"/>
    </source>
</evidence>
<dbReference type="FunFam" id="1.25.40.10:FF:000196">
    <property type="entry name" value="Pentatricopeptide repeat-containing protein At4g14850"/>
    <property type="match status" value="1"/>
</dbReference>
<dbReference type="Pfam" id="PF01535">
    <property type="entry name" value="PPR"/>
    <property type="match status" value="7"/>
</dbReference>
<feature type="repeat" description="PPR" evidence="2">
    <location>
        <begin position="496"/>
        <end position="526"/>
    </location>
</feature>
<dbReference type="InterPro" id="IPR046848">
    <property type="entry name" value="E_motif"/>
</dbReference>
<name>A0A9D5H3W7_9LILI</name>
<reference evidence="3" key="1">
    <citation type="submission" date="2021-03" db="EMBL/GenBank/DDBJ databases">
        <authorList>
            <person name="Li Z."/>
            <person name="Yang C."/>
        </authorList>
    </citation>
    <scope>NUCLEOTIDE SEQUENCE</scope>
    <source>
        <strain evidence="3">Dzin_1.0</strain>
        <tissue evidence="3">Leaf</tissue>
    </source>
</reference>
<feature type="repeat" description="PPR" evidence="2">
    <location>
        <begin position="90"/>
        <end position="124"/>
    </location>
</feature>
<dbReference type="GO" id="GO:0009451">
    <property type="term" value="P:RNA modification"/>
    <property type="evidence" value="ECO:0007669"/>
    <property type="project" value="InterPro"/>
</dbReference>
<evidence type="ECO:0000313" key="3">
    <source>
        <dbReference type="EMBL" id="KAJ0962387.1"/>
    </source>
</evidence>
<sequence>MVSRIKQHCRSFCSCVSPSFFKSQQCTNDFISSLCKQSRFREALQTFFSSDCLLYPSTYAHLFLASSSIRSLSATRHLHRHLSASPVLADVILHNHILNAYGKCGSLDDARQLFDTMPERNLVSWTSMVSGLSQNHREREAVELYLGMLRFGFFPDQFSLGSVVRACTGLLDIELGRQLHCHTIKMDLGQDRIVQNALVTMYSRSDSIGDASVVFERIAEKDLVSWSSIIAALAQKERRLEALCLFKQMLDIGVHRPNEFHFGSIFNVCGAISELDQGEQLHGLCIKFGLEKNNFAGCSLSDMYARCGKLDHARKAFFQIEWPDLVSWNSIISAFAYAGFPAEALLFFSQMRDSGLQPDDITIRCLLCSCTSSTSLRHGQLVHCCSLKMGLCGDIAVLNSLLAMYTKCSDLYTSLNLFKDMKGHRDIVSWNTLLAACLQHRQPEKVFLLLKDLRNSSTRPDQITLNAILCACADLASLEMGNQINAYAIKIGLDTDIMVCNGLIDTCAKCGSLDNARKLFELMGDNRDVFSWSSLIVGYAQFGFGKESLELFALMQNLGIKPNHVTFVGVLTACRHVGLVDEGLYYYDTMQAKYGIVPTREHCSCIIDLLARSGRLTDAERFIDEMPYEADIVMLKTLLAACRVYSNVQIGKRATEGILKIDPSNSGAYVLMCNIYASAGCWDDFAMLRKAMRSSGVIKSPGRSWIELKGEVRVFIVEDTSHSETEDIYMLLDVLQMDMLEAGYSPKSSSWHG</sequence>
<dbReference type="FunFam" id="1.25.40.10:FF:000031">
    <property type="entry name" value="Pentatricopeptide repeat-containing protein mitochondrial"/>
    <property type="match status" value="1"/>
</dbReference>
<comment type="caution">
    <text evidence="3">The sequence shown here is derived from an EMBL/GenBank/DDBJ whole genome shotgun (WGS) entry which is preliminary data.</text>
</comment>
<dbReference type="AlphaFoldDB" id="A0A9D5H3W7"/>
<dbReference type="EMBL" id="JAGGNH010000010">
    <property type="protein sequence ID" value="KAJ0962387.1"/>
    <property type="molecule type" value="Genomic_DNA"/>
</dbReference>
<keyword evidence="4" id="KW-1185">Reference proteome</keyword>
<gene>
    <name evidence="3" type="ORF">J5N97_030215</name>
</gene>
<evidence type="ECO:0000313" key="4">
    <source>
        <dbReference type="Proteomes" id="UP001085076"/>
    </source>
</evidence>
<dbReference type="Pfam" id="PF13041">
    <property type="entry name" value="PPR_2"/>
    <property type="match status" value="2"/>
</dbReference>
<dbReference type="FunFam" id="1.25.40.10:FF:000366">
    <property type="entry name" value="Pentatricopeptide (PPR) repeat-containing protein"/>
    <property type="match status" value="1"/>
</dbReference>
<keyword evidence="1" id="KW-0677">Repeat</keyword>
<organism evidence="3 4">
    <name type="scientific">Dioscorea zingiberensis</name>
    <dbReference type="NCBI Taxonomy" id="325984"/>
    <lineage>
        <taxon>Eukaryota</taxon>
        <taxon>Viridiplantae</taxon>
        <taxon>Streptophyta</taxon>
        <taxon>Embryophyta</taxon>
        <taxon>Tracheophyta</taxon>
        <taxon>Spermatophyta</taxon>
        <taxon>Magnoliopsida</taxon>
        <taxon>Liliopsida</taxon>
        <taxon>Dioscoreales</taxon>
        <taxon>Dioscoreaceae</taxon>
        <taxon>Dioscorea</taxon>
    </lineage>
</organism>
<dbReference type="Gene3D" id="1.25.40.10">
    <property type="entry name" value="Tetratricopeptide repeat domain"/>
    <property type="match status" value="6"/>
</dbReference>